<proteinExistence type="predicted"/>
<gene>
    <name evidence="2" type="ORF">SAMN02949497_0900</name>
</gene>
<evidence type="ECO:0000256" key="1">
    <source>
        <dbReference type="SAM" id="SignalP"/>
    </source>
</evidence>
<reference evidence="2 3" key="1">
    <citation type="submission" date="2016-12" db="EMBL/GenBank/DDBJ databases">
        <authorList>
            <person name="Song W.-J."/>
            <person name="Kurnit D.M."/>
        </authorList>
    </citation>
    <scope>NUCLEOTIDE SEQUENCE [LARGE SCALE GENOMIC DNA]</scope>
    <source>
        <strain evidence="2 3">175</strain>
    </source>
</reference>
<evidence type="ECO:0008006" key="4">
    <source>
        <dbReference type="Google" id="ProtNLM"/>
    </source>
</evidence>
<organism evidence="2 3">
    <name type="scientific">Methylomagnum ishizawai</name>
    <dbReference type="NCBI Taxonomy" id="1760988"/>
    <lineage>
        <taxon>Bacteria</taxon>
        <taxon>Pseudomonadati</taxon>
        <taxon>Pseudomonadota</taxon>
        <taxon>Gammaproteobacteria</taxon>
        <taxon>Methylococcales</taxon>
        <taxon>Methylococcaceae</taxon>
        <taxon>Methylomagnum</taxon>
    </lineage>
</organism>
<dbReference type="AlphaFoldDB" id="A0A1Y6CYI0"/>
<feature type="chain" id="PRO_5012170194" description="Lipoprotein" evidence="1">
    <location>
        <begin position="24"/>
        <end position="381"/>
    </location>
</feature>
<evidence type="ECO:0000313" key="2">
    <source>
        <dbReference type="EMBL" id="SMF93613.1"/>
    </source>
</evidence>
<dbReference type="EMBL" id="FXAM01000001">
    <property type="protein sequence ID" value="SMF93613.1"/>
    <property type="molecule type" value="Genomic_DNA"/>
</dbReference>
<dbReference type="STRING" id="1760988.SAMN02949497_0900"/>
<keyword evidence="1" id="KW-0732">Signal</keyword>
<evidence type="ECO:0000313" key="3">
    <source>
        <dbReference type="Proteomes" id="UP000192923"/>
    </source>
</evidence>
<protein>
    <recommendedName>
        <fullName evidence="4">Lipoprotein</fullName>
    </recommendedName>
</protein>
<dbReference type="OrthoDB" id="6179211at2"/>
<dbReference type="RefSeq" id="WP_125468793.1">
    <property type="nucleotide sequence ID" value="NZ_FXAM01000001.1"/>
</dbReference>
<name>A0A1Y6CYI0_9GAMM</name>
<keyword evidence="3" id="KW-1185">Reference proteome</keyword>
<sequence>MKRLEYNRYLLRLACLSLFFTNAGCSGIGPQTASVQSSQWIACFSTEKLKIEKPPTCELSAVAKAEKTLVFANDKAIPDGSPVFAIGWTDGSRMDSSPDYFKIPDAYIKSSKYEGMATTPDRAWVIATTAFDRFDPNKPDWNAYNRILAWPSDHHDQPQVLIGKTEQDIDQFREQIEKTVAEDGKKPGYFKIEGIAAIPAKSPQDNTGRLLFGIRELGESYDKFNYARKLVEVGYTIANNQISLGSDYKLKYQFDVSPEDQAAGVPQAVGLSSVEYDPANKRLYLLTSFEQGEEPSKKLGAYLWVLDEKALESEPGQQAHPVLIKDAITGKPVKFAHKAEGLAVLGGDRIVVIFDDDRVTKFDGEPDRKLNESLYQVIQLQ</sequence>
<feature type="signal peptide" evidence="1">
    <location>
        <begin position="1"/>
        <end position="23"/>
    </location>
</feature>
<accession>A0A1Y6CYI0</accession>
<dbReference type="Proteomes" id="UP000192923">
    <property type="component" value="Unassembled WGS sequence"/>
</dbReference>